<protein>
    <recommendedName>
        <fullName evidence="5">General secretion pathway protein N</fullName>
    </recommendedName>
</protein>
<evidence type="ECO:0000256" key="2">
    <source>
        <dbReference type="SAM" id="SignalP"/>
    </source>
</evidence>
<feature type="chain" id="PRO_5011691239" description="General secretion pathway protein N" evidence="2">
    <location>
        <begin position="23"/>
        <end position="168"/>
    </location>
</feature>
<evidence type="ECO:0000313" key="3">
    <source>
        <dbReference type="EMBL" id="SEE31733.1"/>
    </source>
</evidence>
<evidence type="ECO:0000313" key="4">
    <source>
        <dbReference type="Proteomes" id="UP000198992"/>
    </source>
</evidence>
<dbReference type="OrthoDB" id="8234697at2"/>
<organism evidence="3 4">
    <name type="scientific">Bradyrhizobium erythrophlei</name>
    <dbReference type="NCBI Taxonomy" id="1437360"/>
    <lineage>
        <taxon>Bacteria</taxon>
        <taxon>Pseudomonadati</taxon>
        <taxon>Pseudomonadota</taxon>
        <taxon>Alphaproteobacteria</taxon>
        <taxon>Hyphomicrobiales</taxon>
        <taxon>Nitrobacteraceae</taxon>
        <taxon>Bradyrhizobium</taxon>
    </lineage>
</organism>
<gene>
    <name evidence="3" type="ORF">SAMN05444164_7649</name>
</gene>
<keyword evidence="2" id="KW-0732">Signal</keyword>
<feature type="compositionally biased region" description="Pro residues" evidence="1">
    <location>
        <begin position="72"/>
        <end position="82"/>
    </location>
</feature>
<name>A0A1H5HUR3_9BRAD</name>
<sequence length="168" mass="17818">MSITLQSLMVAVLCLCALLARAAEVPAGGEVIVNNPVELQPLQQLSATRDKPLFSTARRPPAKPVAPVARQEPPPPPPPPPSVVVLGIVSENGDGHAAIRAASKGDKVLRVRTGDDVSGWKVERIEPRRLVLKQGERSVDFALFTGAAKPPKPAERPIRQTKAAAPTN</sequence>
<feature type="signal peptide" evidence="2">
    <location>
        <begin position="1"/>
        <end position="22"/>
    </location>
</feature>
<dbReference type="RefSeq" id="WP_143046882.1">
    <property type="nucleotide sequence ID" value="NZ_FNTH01000001.1"/>
</dbReference>
<feature type="region of interest" description="Disordered" evidence="1">
    <location>
        <begin position="143"/>
        <end position="168"/>
    </location>
</feature>
<proteinExistence type="predicted"/>
<evidence type="ECO:0008006" key="5">
    <source>
        <dbReference type="Google" id="ProtNLM"/>
    </source>
</evidence>
<dbReference type="EMBL" id="FNTH01000001">
    <property type="protein sequence ID" value="SEE31733.1"/>
    <property type="molecule type" value="Genomic_DNA"/>
</dbReference>
<dbReference type="Proteomes" id="UP000198992">
    <property type="component" value="Unassembled WGS sequence"/>
</dbReference>
<feature type="region of interest" description="Disordered" evidence="1">
    <location>
        <begin position="54"/>
        <end position="83"/>
    </location>
</feature>
<reference evidence="3 4" key="1">
    <citation type="submission" date="2016-10" db="EMBL/GenBank/DDBJ databases">
        <authorList>
            <person name="de Groot N.N."/>
        </authorList>
    </citation>
    <scope>NUCLEOTIDE SEQUENCE [LARGE SCALE GENOMIC DNA]</scope>
    <source>
        <strain evidence="3 4">MT12</strain>
    </source>
</reference>
<evidence type="ECO:0000256" key="1">
    <source>
        <dbReference type="SAM" id="MobiDB-lite"/>
    </source>
</evidence>
<dbReference type="AlphaFoldDB" id="A0A1H5HUR3"/>
<accession>A0A1H5HUR3</accession>